<dbReference type="Proteomes" id="UP000557392">
    <property type="component" value="Unassembled WGS sequence"/>
</dbReference>
<keyword evidence="1" id="KW-0732">Signal</keyword>
<protein>
    <submittedName>
        <fullName evidence="2">Uncharacterized protein</fullName>
    </submittedName>
</protein>
<comment type="caution">
    <text evidence="2">The sequence shown here is derived from an EMBL/GenBank/DDBJ whole genome shotgun (WGS) entry which is preliminary data.</text>
</comment>
<feature type="signal peptide" evidence="1">
    <location>
        <begin position="1"/>
        <end position="25"/>
    </location>
</feature>
<accession>A0A7W6NYC6</accession>
<dbReference type="AlphaFoldDB" id="A0A7W6NYC6"/>
<name>A0A7W6NYC6_9SPHN</name>
<dbReference type="EMBL" id="JACIEH010000003">
    <property type="protein sequence ID" value="MBB4099621.1"/>
    <property type="molecule type" value="Genomic_DNA"/>
</dbReference>
<keyword evidence="3" id="KW-1185">Reference proteome</keyword>
<evidence type="ECO:0000313" key="3">
    <source>
        <dbReference type="Proteomes" id="UP000557392"/>
    </source>
</evidence>
<proteinExistence type="predicted"/>
<feature type="chain" id="PRO_5031004575" evidence="1">
    <location>
        <begin position="26"/>
        <end position="140"/>
    </location>
</feature>
<evidence type="ECO:0000313" key="2">
    <source>
        <dbReference type="EMBL" id="MBB4099621.1"/>
    </source>
</evidence>
<evidence type="ECO:0000256" key="1">
    <source>
        <dbReference type="SAM" id="SignalP"/>
    </source>
</evidence>
<organism evidence="2 3">
    <name type="scientific">Sphingomonas kyeonggiensis</name>
    <dbReference type="NCBI Taxonomy" id="1268553"/>
    <lineage>
        <taxon>Bacteria</taxon>
        <taxon>Pseudomonadati</taxon>
        <taxon>Pseudomonadota</taxon>
        <taxon>Alphaproteobacteria</taxon>
        <taxon>Sphingomonadales</taxon>
        <taxon>Sphingomonadaceae</taxon>
        <taxon>Sphingomonas</taxon>
    </lineage>
</organism>
<gene>
    <name evidence="2" type="ORF">GGR46_003193</name>
</gene>
<reference evidence="2 3" key="1">
    <citation type="submission" date="2020-08" db="EMBL/GenBank/DDBJ databases">
        <title>Genomic Encyclopedia of Type Strains, Phase IV (KMG-IV): sequencing the most valuable type-strain genomes for metagenomic binning, comparative biology and taxonomic classification.</title>
        <authorList>
            <person name="Goeker M."/>
        </authorList>
    </citation>
    <scope>NUCLEOTIDE SEQUENCE [LARGE SCALE GENOMIC DNA]</scope>
    <source>
        <strain evidence="2 3">DSM 101806</strain>
    </source>
</reference>
<sequence length="140" mass="15089">MAGWQGLAAAMLLFGGLSLAPGAMAQEAGQLADRPDFSMVTSKAAAQRLVREGRLVRIRLFPAELGGPADPGNLTYIPPAVEYTRQLLIGTLQRFTAEDLIDQLDVQAEYKGTSIVPSRIHFTAKHSRGGPPFEGVVEVW</sequence>